<dbReference type="PANTHER" id="PTHR21666:SF289">
    <property type="entry name" value="L-ALA--D-GLU ENDOPEPTIDASE"/>
    <property type="match status" value="1"/>
</dbReference>
<comment type="caution">
    <text evidence="4">The sequence shown here is derived from an EMBL/GenBank/DDBJ whole genome shotgun (WGS) entry which is preliminary data.</text>
</comment>
<dbReference type="InterPro" id="IPR011055">
    <property type="entry name" value="Dup_hybrid_motif"/>
</dbReference>
<dbReference type="Gene3D" id="2.70.70.10">
    <property type="entry name" value="Glucose Permease (Domain IIA)"/>
    <property type="match status" value="1"/>
</dbReference>
<feature type="domain" description="M23ase beta-sheet core" evidence="3">
    <location>
        <begin position="270"/>
        <end position="364"/>
    </location>
</feature>
<dbReference type="AlphaFoldDB" id="A0A1F4UC12"/>
<dbReference type="PANTHER" id="PTHR21666">
    <property type="entry name" value="PEPTIDASE-RELATED"/>
    <property type="match status" value="1"/>
</dbReference>
<evidence type="ECO:0000259" key="3">
    <source>
        <dbReference type="Pfam" id="PF01551"/>
    </source>
</evidence>
<evidence type="ECO:0000256" key="2">
    <source>
        <dbReference type="SAM" id="Coils"/>
    </source>
</evidence>
<proteinExistence type="predicted"/>
<reference evidence="4 5" key="1">
    <citation type="journal article" date="2016" name="Nat. Commun.">
        <title>Thousands of microbial genomes shed light on interconnected biogeochemical processes in an aquifer system.</title>
        <authorList>
            <person name="Anantharaman K."/>
            <person name="Brown C.T."/>
            <person name="Hug L.A."/>
            <person name="Sharon I."/>
            <person name="Castelle C.J."/>
            <person name="Probst A.J."/>
            <person name="Thomas B.C."/>
            <person name="Singh A."/>
            <person name="Wilkins M.J."/>
            <person name="Karaoz U."/>
            <person name="Brodie E.L."/>
            <person name="Williams K.H."/>
            <person name="Hubbard S.S."/>
            <person name="Banfield J.F."/>
        </authorList>
    </citation>
    <scope>NUCLEOTIDE SEQUENCE [LARGE SCALE GENOMIC DNA]</scope>
</reference>
<evidence type="ECO:0000313" key="4">
    <source>
        <dbReference type="EMBL" id="OGC42495.1"/>
    </source>
</evidence>
<feature type="coiled-coil region" evidence="2">
    <location>
        <begin position="158"/>
        <end position="230"/>
    </location>
</feature>
<keyword evidence="1" id="KW-0732">Signal</keyword>
<feature type="coiled-coil region" evidence="2">
    <location>
        <begin position="7"/>
        <end position="97"/>
    </location>
</feature>
<gene>
    <name evidence="4" type="ORF">A2Y85_04850</name>
</gene>
<dbReference type="InterPro" id="IPR016047">
    <property type="entry name" value="M23ase_b-sheet_dom"/>
</dbReference>
<name>A0A1F4UC12_UNCW3</name>
<dbReference type="InterPro" id="IPR050570">
    <property type="entry name" value="Cell_wall_metabolism_enzyme"/>
</dbReference>
<dbReference type="CDD" id="cd12797">
    <property type="entry name" value="M23_peptidase"/>
    <property type="match status" value="1"/>
</dbReference>
<keyword evidence="2" id="KW-0175">Coiled coil</keyword>
<dbReference type="EMBL" id="MEUM01000064">
    <property type="protein sequence ID" value="OGC42495.1"/>
    <property type="molecule type" value="Genomic_DNA"/>
</dbReference>
<organism evidence="4 5">
    <name type="scientific">candidate division WOR-3 bacterium RBG_13_43_14</name>
    <dbReference type="NCBI Taxonomy" id="1802590"/>
    <lineage>
        <taxon>Bacteria</taxon>
        <taxon>Bacteria division WOR-3</taxon>
    </lineage>
</organism>
<dbReference type="GO" id="GO:0004222">
    <property type="term" value="F:metalloendopeptidase activity"/>
    <property type="evidence" value="ECO:0007669"/>
    <property type="project" value="TreeGrafter"/>
</dbReference>
<dbReference type="Gene3D" id="6.10.250.3150">
    <property type="match status" value="1"/>
</dbReference>
<accession>A0A1F4UC12</accession>
<dbReference type="Pfam" id="PF01551">
    <property type="entry name" value="Peptidase_M23"/>
    <property type="match status" value="1"/>
</dbReference>
<evidence type="ECO:0000256" key="1">
    <source>
        <dbReference type="ARBA" id="ARBA00022729"/>
    </source>
</evidence>
<sequence length="369" mass="42622">MTFLLILTCLFCQIDEKQKELETLKTQLTAVRNEIKQLEKQKVGTLARIEKIDEGISLTISYIDQLTAQESREKERVAELTREIVRLENKMKVRKTDLQARLIRLYKWTPFYKLEIIFSSKSLPEILASSYYLQILARDDQKVFFEFKADWEKYLIDKKIREELIETLQARRDEKQSELTVLNDERLKKKKILDEVAKEESEKAKLEKELKSAQRKLEELIVELEKKRAKTVSGTNYLETNRGRLIWPCPGTVTTNFGKVIHPKYLTTTKNNGIDISTAYGQNVIAVAPGQVVYADRFIGYGNMVLLDHLDGYYSLYGHLSEILVEVGREIDEGRIIGRVGESGSLAGPMLHFELRKDGKPVDPIAYLK</sequence>
<dbReference type="SUPFAM" id="SSF51261">
    <property type="entry name" value="Duplicated hybrid motif"/>
    <property type="match status" value="1"/>
</dbReference>
<dbReference type="Proteomes" id="UP000177025">
    <property type="component" value="Unassembled WGS sequence"/>
</dbReference>
<protein>
    <recommendedName>
        <fullName evidence="3">M23ase beta-sheet core domain-containing protein</fullName>
    </recommendedName>
</protein>
<evidence type="ECO:0000313" key="5">
    <source>
        <dbReference type="Proteomes" id="UP000177025"/>
    </source>
</evidence>